<dbReference type="InterPro" id="IPR024060">
    <property type="entry name" value="Ureidoglycolate_lyase_dom_sf"/>
</dbReference>
<sequence>MPEYTSTPTATISIPLAPLTPAAFAPFGTVIENPRSTSTPTSSATVNQGTAAKYPSISPFVSYHPPSGKPSAGRINLFVCNPRTLTDGGRTFTVGILERHPYTTQTFIPIGLDSSDDSRRYLVIVAPTVADEPSAPSVAGSSSGGAAGLVRRLWQQRPPAFPLKSRLRTAVANPGNRPPVYPVPERRETVEKERDVSGTVKQKGRGLPDLSGIRAFVCRGDQAVTYGVGTWHAPMVVLGEGPVEFVVVMNENGVAVEDCEECEIVGGKVKVIIEGEGSLNVKAKL</sequence>
<proteinExistence type="predicted"/>
<reference evidence="5 6" key="1">
    <citation type="submission" date="2019-10" db="EMBL/GenBank/DDBJ databases">
        <authorList>
            <person name="Palmer J.M."/>
        </authorList>
    </citation>
    <scope>NUCLEOTIDE SEQUENCE [LARGE SCALE GENOMIC DNA]</scope>
    <source>
        <strain evidence="5 6">TWF696</strain>
    </source>
</reference>
<dbReference type="Proteomes" id="UP001375240">
    <property type="component" value="Unassembled WGS sequence"/>
</dbReference>
<dbReference type="GO" id="GO:0000256">
    <property type="term" value="P:allantoin catabolic process"/>
    <property type="evidence" value="ECO:0007669"/>
    <property type="project" value="InterPro"/>
</dbReference>
<evidence type="ECO:0000313" key="6">
    <source>
        <dbReference type="Proteomes" id="UP001375240"/>
    </source>
</evidence>
<evidence type="ECO:0000313" key="5">
    <source>
        <dbReference type="EMBL" id="KAK6355202.1"/>
    </source>
</evidence>
<dbReference type="AlphaFoldDB" id="A0AAV9V8D1"/>
<dbReference type="SUPFAM" id="SSF51182">
    <property type="entry name" value="RmlC-like cupins"/>
    <property type="match status" value="1"/>
</dbReference>
<dbReference type="PANTHER" id="PTHR21221">
    <property type="entry name" value="UREIDOGLYCOLATE HYDROLASE"/>
    <property type="match status" value="1"/>
</dbReference>
<keyword evidence="6" id="KW-1185">Reference proteome</keyword>
<dbReference type="InterPro" id="IPR047233">
    <property type="entry name" value="UAH_cupin"/>
</dbReference>
<dbReference type="Pfam" id="PF04115">
    <property type="entry name" value="Ureidogly_lyase"/>
    <property type="match status" value="1"/>
</dbReference>
<comment type="subunit">
    <text evidence="1">Homodimer.</text>
</comment>
<name>A0AAV9V8D1_9PEZI</name>
<comment type="caution">
    <text evidence="5">The sequence shown here is derived from an EMBL/GenBank/DDBJ whole genome shotgun (WGS) entry which is preliminary data.</text>
</comment>
<gene>
    <name evidence="5" type="primary">DAL3_2</name>
    <name evidence="5" type="ORF">TWF696_004319</name>
</gene>
<dbReference type="GO" id="GO:0050385">
    <property type="term" value="F:ureidoglycolate lyase activity"/>
    <property type="evidence" value="ECO:0007669"/>
    <property type="project" value="UniProtKB-EC"/>
</dbReference>
<dbReference type="GO" id="GO:0006144">
    <property type="term" value="P:purine nucleobase metabolic process"/>
    <property type="evidence" value="ECO:0007669"/>
    <property type="project" value="UniProtKB-KW"/>
</dbReference>
<dbReference type="InterPro" id="IPR011051">
    <property type="entry name" value="RmlC_Cupin_sf"/>
</dbReference>
<dbReference type="GO" id="GO:0004848">
    <property type="term" value="F:ureidoglycolate hydrolase activity"/>
    <property type="evidence" value="ECO:0007669"/>
    <property type="project" value="InterPro"/>
</dbReference>
<protein>
    <submittedName>
        <fullName evidence="5">Ureidoglycolate lyase</fullName>
    </submittedName>
</protein>
<keyword evidence="2" id="KW-0659">Purine metabolism</keyword>
<dbReference type="EMBL" id="JAVHNQ010000002">
    <property type="protein sequence ID" value="KAK6355202.1"/>
    <property type="molecule type" value="Genomic_DNA"/>
</dbReference>
<evidence type="ECO:0000256" key="2">
    <source>
        <dbReference type="ARBA" id="ARBA00022631"/>
    </source>
</evidence>
<keyword evidence="3 5" id="KW-0456">Lyase</keyword>
<evidence type="ECO:0000256" key="4">
    <source>
        <dbReference type="ARBA" id="ARBA00047684"/>
    </source>
</evidence>
<dbReference type="CDD" id="cd20298">
    <property type="entry name" value="cupin_UAH"/>
    <property type="match status" value="1"/>
</dbReference>
<evidence type="ECO:0000256" key="1">
    <source>
        <dbReference type="ARBA" id="ARBA00011738"/>
    </source>
</evidence>
<organism evidence="5 6">
    <name type="scientific">Orbilia brochopaga</name>
    <dbReference type="NCBI Taxonomy" id="3140254"/>
    <lineage>
        <taxon>Eukaryota</taxon>
        <taxon>Fungi</taxon>
        <taxon>Dikarya</taxon>
        <taxon>Ascomycota</taxon>
        <taxon>Pezizomycotina</taxon>
        <taxon>Orbiliomycetes</taxon>
        <taxon>Orbiliales</taxon>
        <taxon>Orbiliaceae</taxon>
        <taxon>Orbilia</taxon>
    </lineage>
</organism>
<comment type="catalytic activity">
    <reaction evidence="4">
        <text>(S)-ureidoglycolate = urea + glyoxylate</text>
        <dbReference type="Rhea" id="RHEA:11304"/>
        <dbReference type="ChEBI" id="CHEBI:16199"/>
        <dbReference type="ChEBI" id="CHEBI:36655"/>
        <dbReference type="ChEBI" id="CHEBI:57296"/>
        <dbReference type="EC" id="4.3.2.3"/>
    </reaction>
</comment>
<accession>A0AAV9V8D1</accession>
<evidence type="ECO:0000256" key="3">
    <source>
        <dbReference type="ARBA" id="ARBA00023239"/>
    </source>
</evidence>
<dbReference type="Gene3D" id="2.60.120.480">
    <property type="entry name" value="Ureidoglycolate hydrolase"/>
    <property type="match status" value="1"/>
</dbReference>
<dbReference type="InterPro" id="IPR007247">
    <property type="entry name" value="Ureidogly_lyase"/>
</dbReference>
<dbReference type="PANTHER" id="PTHR21221:SF1">
    <property type="entry name" value="UREIDOGLYCOLATE LYASE"/>
    <property type="match status" value="1"/>
</dbReference>